<dbReference type="PROSITE" id="PS51211">
    <property type="entry name" value="VITELLOGENIN"/>
    <property type="match status" value="1"/>
</dbReference>
<sequence length="1186" mass="135406">MNVVVIPFFLAAHLTVDEPWEHGPEYTFQVQVNCTAIPEEGIYGSVRLNLVSKLICQPKGSHMLSCHFEDSKANSFVVDSLDPSESVVPAGLVNRQPAYEINEDQFEIKFNKRGLDSLVVNENIQPRELDMIRMIVGQLSVGAVLDGVGNDIIFDAMENFTQGECYTTFKIDKKLVGRPLYAKLSYALRPVFGLKDGKLVQIRKIRNLHMCAHKVPYYFGNAESFREESDIMSDISLSDGHIIITSTEFISGTSNVITTSKITETVITTLYENVRLRLESIQAAKSEPPAVKEAEPASVFIGRRLRNCATHCIFISILQILRSIFLYYIVANVTVDRQYEQTKWASYSPECTYDVLVNTSLANIVQENDNFCAMIVTELKCRPKGDDSLSCHFQNSLIKRPDPKDNRCSNAKDFVPTRYKFVGDEPFEIRFNSKGIENLVVHRSIPRWRLDMIKSIVSQLNVGFEMQERRDRFTIMENSTVGHCEVDVKIIRKDLDFQENNDDSIEESEKFEIGFMPSSAELERPLVIERLQVEKNRQPKRCPRRTIYFFGNDEDYSRGDKQLYMDMTTSTSHITISKDKFVSYTISEGVMKTANKSRIMRPYQKISLKLKRIDLVETSKIPLPEIQNPASTTAYVIVNDTSEWTFGPEYSYDMNITYIIKPDPHDHVHKIQLISTVKCRPKTSDTLFCHLYNITESELFENLHNMTREAQTEQIFEIKFNEHGVEGLVIEPPSRMEVVNVLRKIATQFNVIVDRRKIGMSQFMARENSTMGDCAAAYKIMREEPEIDTIEKIDTDFRLRILPLVDAKPGTTLSIEKSRMGCINPPRYVDFSRGILDMRRFVSKIQINSHKFETFTEFDGIVRFPTESEIGTLSFKEMIQINLNSIEPAPTVQLPIEDGAWPYGPEYIFTVHMNVTGIPQCSRPACGNPSGYRITSRLHCIPRKNDTLSCSLRYVDGFDFGMIDEEDNIVSRRRNITDAPIELFFDDKGIENIITSQLTRIYDLNILKMVAEQLHPGDNFNNIRDGTFEGETASTIGRCNVTFDVYRHSGAANPNETRFRLKLLPPRLHMTSTETLVINKQTNLNHCSCYADSYFRKYGDSVVSQRLQADLDIMISHMEISETSFSSSTTRKGTSVSNHKTYNIIEITKIILEDIQPATRDPSAIVKPGETKILANHDIRSISTSY</sequence>
<feature type="chain" id="PRO_5007591646" evidence="3">
    <location>
        <begin position="18"/>
        <end position="1186"/>
    </location>
</feature>
<accession>A0A151X4M0</accession>
<protein>
    <submittedName>
        <fullName evidence="5">Vitellogenin-3</fullName>
    </submittedName>
</protein>
<evidence type="ECO:0000256" key="3">
    <source>
        <dbReference type="SAM" id="SignalP"/>
    </source>
</evidence>
<evidence type="ECO:0000256" key="1">
    <source>
        <dbReference type="ARBA" id="ARBA00022729"/>
    </source>
</evidence>
<dbReference type="InterPro" id="IPR001747">
    <property type="entry name" value="Vitellogenin_N"/>
</dbReference>
<comment type="caution">
    <text evidence="2">Lacks conserved residue(s) required for the propagation of feature annotation.</text>
</comment>
<dbReference type="STRING" id="64791.A0A151X4M0"/>
<dbReference type="GO" id="GO:0005319">
    <property type="term" value="F:lipid transporter activity"/>
    <property type="evidence" value="ECO:0007669"/>
    <property type="project" value="InterPro"/>
</dbReference>
<dbReference type="AlphaFoldDB" id="A0A151X4M0"/>
<dbReference type="SUPFAM" id="SSF56968">
    <property type="entry name" value="Lipovitellin-phosvitin complex, beta-sheet shell regions"/>
    <property type="match status" value="3"/>
</dbReference>
<dbReference type="Gene3D" id="2.30.230.10">
    <property type="entry name" value="Lipovitellin, beta-sheet shell regions, chain A"/>
    <property type="match status" value="4"/>
</dbReference>
<gene>
    <name evidence="5" type="ORF">ALC60_05732</name>
</gene>
<feature type="domain" description="Vitellogenin" evidence="4">
    <location>
        <begin position="20"/>
        <end position="892"/>
    </location>
</feature>
<keyword evidence="6" id="KW-1185">Reference proteome</keyword>
<keyword evidence="1 3" id="KW-0732">Signal</keyword>
<proteinExistence type="predicted"/>
<evidence type="ECO:0000313" key="6">
    <source>
        <dbReference type="Proteomes" id="UP000075809"/>
    </source>
</evidence>
<feature type="signal peptide" evidence="3">
    <location>
        <begin position="1"/>
        <end position="17"/>
    </location>
</feature>
<dbReference type="InterPro" id="IPR015816">
    <property type="entry name" value="Vitellinogen_b-sht_N"/>
</dbReference>
<evidence type="ECO:0000256" key="2">
    <source>
        <dbReference type="PROSITE-ProRule" id="PRU00557"/>
    </source>
</evidence>
<name>A0A151X4M0_9HYME</name>
<evidence type="ECO:0000313" key="5">
    <source>
        <dbReference type="EMBL" id="KYQ55363.1"/>
    </source>
</evidence>
<dbReference type="Proteomes" id="UP000075809">
    <property type="component" value="Unassembled WGS sequence"/>
</dbReference>
<dbReference type="EMBL" id="KQ982543">
    <property type="protein sequence ID" value="KYQ55363.1"/>
    <property type="molecule type" value="Genomic_DNA"/>
</dbReference>
<dbReference type="Pfam" id="PF01347">
    <property type="entry name" value="Vitellogenin_N"/>
    <property type="match status" value="2"/>
</dbReference>
<dbReference type="InterPro" id="IPR015819">
    <property type="entry name" value="Lipid_transp_b-sht_shell"/>
</dbReference>
<evidence type="ECO:0000259" key="4">
    <source>
        <dbReference type="PROSITE" id="PS51211"/>
    </source>
</evidence>
<reference evidence="5 6" key="1">
    <citation type="submission" date="2015-09" db="EMBL/GenBank/DDBJ databases">
        <title>Trachymyrmex zeteki WGS genome.</title>
        <authorList>
            <person name="Nygaard S."/>
            <person name="Hu H."/>
            <person name="Boomsma J."/>
            <person name="Zhang G."/>
        </authorList>
    </citation>
    <scope>NUCLEOTIDE SEQUENCE [LARGE SCALE GENOMIC DNA]</scope>
    <source>
        <strain evidence="5">Tzet28-1</strain>
        <tissue evidence="5">Whole body</tissue>
    </source>
</reference>
<organism evidence="5 6">
    <name type="scientific">Mycetomoellerius zeteki</name>
    <dbReference type="NCBI Taxonomy" id="64791"/>
    <lineage>
        <taxon>Eukaryota</taxon>
        <taxon>Metazoa</taxon>
        <taxon>Ecdysozoa</taxon>
        <taxon>Arthropoda</taxon>
        <taxon>Hexapoda</taxon>
        <taxon>Insecta</taxon>
        <taxon>Pterygota</taxon>
        <taxon>Neoptera</taxon>
        <taxon>Endopterygota</taxon>
        <taxon>Hymenoptera</taxon>
        <taxon>Apocrita</taxon>
        <taxon>Aculeata</taxon>
        <taxon>Formicoidea</taxon>
        <taxon>Formicidae</taxon>
        <taxon>Myrmicinae</taxon>
        <taxon>Mycetomoellerius</taxon>
    </lineage>
</organism>